<dbReference type="Pfam" id="PF16922">
    <property type="entry name" value="SLD5_C"/>
    <property type="match status" value="1"/>
</dbReference>
<evidence type="ECO:0000256" key="2">
    <source>
        <dbReference type="ARBA" id="ARBA00008187"/>
    </source>
</evidence>
<dbReference type="GO" id="GO:0000811">
    <property type="term" value="C:GINS complex"/>
    <property type="evidence" value="ECO:0007669"/>
    <property type="project" value="UniProtKB-UniRule"/>
</dbReference>
<dbReference type="InterPro" id="IPR038749">
    <property type="entry name" value="Sld5_GINS_A"/>
</dbReference>
<evidence type="ECO:0000313" key="11">
    <source>
        <dbReference type="Proteomes" id="UP001489004"/>
    </source>
</evidence>
<comment type="caution">
    <text evidence="10">The sequence shown here is derived from an EMBL/GenBank/DDBJ whole genome shotgun (WGS) entry which is preliminary data.</text>
</comment>
<dbReference type="GO" id="GO:0006261">
    <property type="term" value="P:DNA-templated DNA replication"/>
    <property type="evidence" value="ECO:0007669"/>
    <property type="project" value="InterPro"/>
</dbReference>
<protein>
    <recommendedName>
        <fullName evidence="3 6">DNA replication complex GINS protein SLD5</fullName>
    </recommendedName>
</protein>
<dbReference type="Proteomes" id="UP001489004">
    <property type="component" value="Unassembled WGS sequence"/>
</dbReference>
<accession>A0AAW1QDX6</accession>
<evidence type="ECO:0000256" key="4">
    <source>
        <dbReference type="ARBA" id="ARBA00022705"/>
    </source>
</evidence>
<dbReference type="EMBL" id="JALJOR010000003">
    <property type="protein sequence ID" value="KAK9819598.1"/>
    <property type="molecule type" value="Genomic_DNA"/>
</dbReference>
<dbReference type="CDD" id="cd11711">
    <property type="entry name" value="GINS_A_Sld5"/>
    <property type="match status" value="1"/>
</dbReference>
<proteinExistence type="inferred from homology"/>
<keyword evidence="11" id="KW-1185">Reference proteome</keyword>
<evidence type="ECO:0000256" key="7">
    <source>
        <dbReference type="SAM" id="MobiDB-lite"/>
    </source>
</evidence>
<feature type="domain" description="DNA replication complex GINS protein SLD5 C-terminal" evidence="9">
    <location>
        <begin position="168"/>
        <end position="222"/>
    </location>
</feature>
<evidence type="ECO:0000256" key="5">
    <source>
        <dbReference type="ARBA" id="ARBA00023242"/>
    </source>
</evidence>
<evidence type="ECO:0000256" key="6">
    <source>
        <dbReference type="PIRNR" id="PIRNR007764"/>
    </source>
</evidence>
<feature type="domain" description="GINS subunit" evidence="8">
    <location>
        <begin position="77"/>
        <end position="136"/>
    </location>
</feature>
<reference evidence="10 11" key="1">
    <citation type="journal article" date="2024" name="Nat. Commun.">
        <title>Phylogenomics reveals the evolutionary origins of lichenization in chlorophyte algae.</title>
        <authorList>
            <person name="Puginier C."/>
            <person name="Libourel C."/>
            <person name="Otte J."/>
            <person name="Skaloud P."/>
            <person name="Haon M."/>
            <person name="Grisel S."/>
            <person name="Petersen M."/>
            <person name="Berrin J.G."/>
            <person name="Delaux P.M."/>
            <person name="Dal Grande F."/>
            <person name="Keller J."/>
        </authorList>
    </citation>
    <scope>NUCLEOTIDE SEQUENCE [LARGE SCALE GENOMIC DNA]</scope>
    <source>
        <strain evidence="10 11">SAG 2043</strain>
    </source>
</reference>
<dbReference type="Gene3D" id="1.20.58.1030">
    <property type="match status" value="1"/>
</dbReference>
<dbReference type="InterPro" id="IPR008591">
    <property type="entry name" value="GINS_Sld5"/>
</dbReference>
<name>A0AAW1QDX6_9CHLO</name>
<dbReference type="SUPFAM" id="SSF160059">
    <property type="entry name" value="PriA/YqbF domain"/>
    <property type="match status" value="1"/>
</dbReference>
<dbReference type="Pfam" id="PF05916">
    <property type="entry name" value="Sld5"/>
    <property type="match status" value="1"/>
</dbReference>
<dbReference type="InterPro" id="IPR031633">
    <property type="entry name" value="SLD5_C"/>
</dbReference>
<evidence type="ECO:0000256" key="3">
    <source>
        <dbReference type="ARBA" id="ARBA00014804"/>
    </source>
</evidence>
<organism evidence="10 11">
    <name type="scientific">[Myrmecia] bisecta</name>
    <dbReference type="NCBI Taxonomy" id="41462"/>
    <lineage>
        <taxon>Eukaryota</taxon>
        <taxon>Viridiplantae</taxon>
        <taxon>Chlorophyta</taxon>
        <taxon>core chlorophytes</taxon>
        <taxon>Trebouxiophyceae</taxon>
        <taxon>Trebouxiales</taxon>
        <taxon>Trebouxiaceae</taxon>
        <taxon>Myrmecia</taxon>
    </lineage>
</organism>
<comment type="function">
    <text evidence="6">The GINS complex plays an essential role in the initiation of DNA replication.</text>
</comment>
<sequence>MEETQDFADTPYNTVDEAVPSGQSDAGLMKQMLINEKAAPEILTYQADLVARLEELIENQDQRIQDNDSPDAELIRSLYLQELLRVKYLLRSYLRTRIQKIEQYVMHILDDPEYQERLSPKELEYAKEFFVTSGQHLKEKVLQHMPPGFDKLLKQSATSEGNDTIPMPDLDRHVFCHVLEDRGTVELEETGTETAEFNKDDLYVVRYRPIRDLVQDGWVRLI</sequence>
<keyword evidence="4 6" id="KW-0235">DNA replication</keyword>
<keyword evidence="5 6" id="KW-0539">Nucleus</keyword>
<evidence type="ECO:0000256" key="1">
    <source>
        <dbReference type="ARBA" id="ARBA00004123"/>
    </source>
</evidence>
<dbReference type="InterPro" id="IPR036224">
    <property type="entry name" value="GINS_bundle-like_dom_sf"/>
</dbReference>
<feature type="region of interest" description="Disordered" evidence="7">
    <location>
        <begin position="1"/>
        <end position="21"/>
    </location>
</feature>
<dbReference type="PIRSF" id="PIRSF007764">
    <property type="entry name" value="Sld5"/>
    <property type="match status" value="1"/>
</dbReference>
<gene>
    <name evidence="10" type="ORF">WJX72_000134</name>
</gene>
<dbReference type="SUPFAM" id="SSF158573">
    <property type="entry name" value="GINS helical bundle-like"/>
    <property type="match status" value="1"/>
</dbReference>
<comment type="subcellular location">
    <subcellularLocation>
        <location evidence="1 6">Nucleus</location>
    </subcellularLocation>
</comment>
<dbReference type="GO" id="GO:0000727">
    <property type="term" value="P:double-strand break repair via break-induced replication"/>
    <property type="evidence" value="ECO:0007669"/>
    <property type="project" value="TreeGrafter"/>
</dbReference>
<dbReference type="PANTHER" id="PTHR21206">
    <property type="entry name" value="SLD5 PROTEIN"/>
    <property type="match status" value="1"/>
</dbReference>
<dbReference type="PANTHER" id="PTHR21206:SF0">
    <property type="entry name" value="DNA REPLICATION COMPLEX GINS PROTEIN SLD5"/>
    <property type="match status" value="1"/>
</dbReference>
<dbReference type="InterPro" id="IPR021151">
    <property type="entry name" value="GINS_A"/>
</dbReference>
<dbReference type="AlphaFoldDB" id="A0AAW1QDX6"/>
<evidence type="ECO:0000313" key="10">
    <source>
        <dbReference type="EMBL" id="KAK9819598.1"/>
    </source>
</evidence>
<evidence type="ECO:0000259" key="9">
    <source>
        <dbReference type="Pfam" id="PF16922"/>
    </source>
</evidence>
<comment type="similarity">
    <text evidence="2 6">Belongs to the GINS4/SLD5 family.</text>
</comment>
<evidence type="ECO:0000259" key="8">
    <source>
        <dbReference type="Pfam" id="PF05916"/>
    </source>
</evidence>
<dbReference type="CDD" id="cd21692">
    <property type="entry name" value="GINS_B_Sld5"/>
    <property type="match status" value="1"/>
</dbReference>